<comment type="caution">
    <text evidence="1">The sequence shown here is derived from an EMBL/GenBank/DDBJ whole genome shotgun (WGS) entry which is preliminary data.</text>
</comment>
<dbReference type="Proteomes" id="UP001138768">
    <property type="component" value="Unassembled WGS sequence"/>
</dbReference>
<dbReference type="AlphaFoldDB" id="A0A9X0W9J2"/>
<name>A0A9X0W9J2_9GAMM</name>
<evidence type="ECO:0000313" key="1">
    <source>
        <dbReference type="EMBL" id="MBK1619324.1"/>
    </source>
</evidence>
<protein>
    <submittedName>
        <fullName evidence="1">Uncharacterized protein</fullName>
    </submittedName>
</protein>
<sequence>MIEVQLDWCYRCDWPDGFGARGWKLASAIDDPNIIASTPATGDQIPTAVFIHDILDHALCGLPPSGHRAESIALLQLAARTGADPRPDLAQMVDEDLLQGQASGEPLDSLLPEDLKPQRLDRPYSGRAVIQPLIDRLGPEVVRSRLTQHLFEIGVAGAAKAETAYRARGLEYERRGALGLVLQRLFTEADRRVCEAGWHQASGLIAISQERCALRVQSPQAWAVASQY</sequence>
<reference evidence="1 2" key="1">
    <citation type="journal article" date="2020" name="Microorganisms">
        <title>Osmotic Adaptation and Compatible Solute Biosynthesis of Phototrophic Bacteria as Revealed from Genome Analyses.</title>
        <authorList>
            <person name="Imhoff J.F."/>
            <person name="Rahn T."/>
            <person name="Kunzel S."/>
            <person name="Keller A."/>
            <person name="Neulinger S.C."/>
        </authorList>
    </citation>
    <scope>NUCLEOTIDE SEQUENCE [LARGE SCALE GENOMIC DNA]</scope>
    <source>
        <strain evidence="1 2">DSM 25653</strain>
    </source>
</reference>
<keyword evidence="2" id="KW-1185">Reference proteome</keyword>
<dbReference type="EMBL" id="NRRY01000020">
    <property type="protein sequence ID" value="MBK1619324.1"/>
    <property type="molecule type" value="Genomic_DNA"/>
</dbReference>
<organism evidence="1 2">
    <name type="scientific">Lamprobacter modestohalophilus</name>
    <dbReference type="NCBI Taxonomy" id="1064514"/>
    <lineage>
        <taxon>Bacteria</taxon>
        <taxon>Pseudomonadati</taxon>
        <taxon>Pseudomonadota</taxon>
        <taxon>Gammaproteobacteria</taxon>
        <taxon>Chromatiales</taxon>
        <taxon>Chromatiaceae</taxon>
        <taxon>Lamprobacter</taxon>
    </lineage>
</organism>
<proteinExistence type="predicted"/>
<dbReference type="RefSeq" id="WP_200244586.1">
    <property type="nucleotide sequence ID" value="NZ_NRRY01000020.1"/>
</dbReference>
<evidence type="ECO:0000313" key="2">
    <source>
        <dbReference type="Proteomes" id="UP001138768"/>
    </source>
</evidence>
<gene>
    <name evidence="1" type="ORF">CKO42_12925</name>
</gene>
<accession>A0A9X0W9J2</accession>